<proteinExistence type="predicted"/>
<dbReference type="PANTHER" id="PTHR46599">
    <property type="entry name" value="PIGGYBAC TRANSPOSABLE ELEMENT-DERIVED PROTEIN 4"/>
    <property type="match status" value="1"/>
</dbReference>
<keyword evidence="3" id="KW-1185">Reference proteome</keyword>
<protein>
    <recommendedName>
        <fullName evidence="1">PiggyBac transposable element-derived protein domain-containing protein</fullName>
    </recommendedName>
</protein>
<dbReference type="Pfam" id="PF13843">
    <property type="entry name" value="DDE_Tnp_1_7"/>
    <property type="match status" value="1"/>
</dbReference>
<dbReference type="EMBL" id="KZ308950">
    <property type="protein sequence ID" value="KAG8235788.1"/>
    <property type="molecule type" value="Genomic_DNA"/>
</dbReference>
<dbReference type="OrthoDB" id="6758080at2759"/>
<accession>A0A8K0P8C5</accession>
<comment type="caution">
    <text evidence="2">The sequence shown here is derived from an EMBL/GenBank/DDBJ whole genome shotgun (WGS) entry which is preliminary data.</text>
</comment>
<evidence type="ECO:0000313" key="3">
    <source>
        <dbReference type="Proteomes" id="UP000792457"/>
    </source>
</evidence>
<reference evidence="2" key="2">
    <citation type="submission" date="2017-10" db="EMBL/GenBank/DDBJ databases">
        <title>Ladona fulva Genome sequencing and assembly.</title>
        <authorList>
            <person name="Murali S."/>
            <person name="Richards S."/>
            <person name="Bandaranaike D."/>
            <person name="Bellair M."/>
            <person name="Blankenburg K."/>
            <person name="Chao H."/>
            <person name="Dinh H."/>
            <person name="Doddapaneni H."/>
            <person name="Dugan-Rocha S."/>
            <person name="Elkadiri S."/>
            <person name="Gnanaolivu R."/>
            <person name="Hernandez B."/>
            <person name="Skinner E."/>
            <person name="Javaid M."/>
            <person name="Lee S."/>
            <person name="Li M."/>
            <person name="Ming W."/>
            <person name="Munidasa M."/>
            <person name="Muniz J."/>
            <person name="Nguyen L."/>
            <person name="Hughes D."/>
            <person name="Osuji N."/>
            <person name="Pu L.-L."/>
            <person name="Puazo M."/>
            <person name="Qu C."/>
            <person name="Quiroz J."/>
            <person name="Raj R."/>
            <person name="Weissenberger G."/>
            <person name="Xin Y."/>
            <person name="Zou X."/>
            <person name="Han Y."/>
            <person name="Worley K."/>
            <person name="Muzny D."/>
            <person name="Gibbs R."/>
        </authorList>
    </citation>
    <scope>NUCLEOTIDE SEQUENCE</scope>
    <source>
        <strain evidence="2">Sampled in the wild</strain>
    </source>
</reference>
<dbReference type="InterPro" id="IPR029526">
    <property type="entry name" value="PGBD"/>
</dbReference>
<dbReference type="PANTHER" id="PTHR46599:SF3">
    <property type="entry name" value="PIGGYBAC TRANSPOSABLE ELEMENT-DERIVED PROTEIN 4"/>
    <property type="match status" value="1"/>
</dbReference>
<dbReference type="AlphaFoldDB" id="A0A8K0P8C5"/>
<reference evidence="2" key="1">
    <citation type="submission" date="2013-04" db="EMBL/GenBank/DDBJ databases">
        <authorList>
            <person name="Qu J."/>
            <person name="Murali S.C."/>
            <person name="Bandaranaike D."/>
            <person name="Bellair M."/>
            <person name="Blankenburg K."/>
            <person name="Chao H."/>
            <person name="Dinh H."/>
            <person name="Doddapaneni H."/>
            <person name="Downs B."/>
            <person name="Dugan-Rocha S."/>
            <person name="Elkadiri S."/>
            <person name="Gnanaolivu R.D."/>
            <person name="Hernandez B."/>
            <person name="Javaid M."/>
            <person name="Jayaseelan J.C."/>
            <person name="Lee S."/>
            <person name="Li M."/>
            <person name="Ming W."/>
            <person name="Munidasa M."/>
            <person name="Muniz J."/>
            <person name="Nguyen L."/>
            <person name="Ongeri F."/>
            <person name="Osuji N."/>
            <person name="Pu L.-L."/>
            <person name="Puazo M."/>
            <person name="Qu C."/>
            <person name="Quiroz J."/>
            <person name="Raj R."/>
            <person name="Weissenberger G."/>
            <person name="Xin Y."/>
            <person name="Zou X."/>
            <person name="Han Y."/>
            <person name="Richards S."/>
            <person name="Worley K."/>
            <person name="Muzny D."/>
            <person name="Gibbs R."/>
        </authorList>
    </citation>
    <scope>NUCLEOTIDE SEQUENCE</scope>
    <source>
        <strain evidence="2">Sampled in the wild</strain>
    </source>
</reference>
<sequence length="95" mass="10990">MNTFHHKYNPGRELVIDEAMVAFKGQHYIKQYMKGKPTNVGLMNTLYDNKTYACATTRPTRKEWPTELKFPKKLKLNRGESKSLQRGKVTATITV</sequence>
<organism evidence="2 3">
    <name type="scientific">Ladona fulva</name>
    <name type="common">Scarce chaser dragonfly</name>
    <name type="synonym">Libellula fulva</name>
    <dbReference type="NCBI Taxonomy" id="123851"/>
    <lineage>
        <taxon>Eukaryota</taxon>
        <taxon>Metazoa</taxon>
        <taxon>Ecdysozoa</taxon>
        <taxon>Arthropoda</taxon>
        <taxon>Hexapoda</taxon>
        <taxon>Insecta</taxon>
        <taxon>Pterygota</taxon>
        <taxon>Palaeoptera</taxon>
        <taxon>Odonata</taxon>
        <taxon>Epiprocta</taxon>
        <taxon>Anisoptera</taxon>
        <taxon>Libelluloidea</taxon>
        <taxon>Libellulidae</taxon>
        <taxon>Ladona</taxon>
    </lineage>
</organism>
<gene>
    <name evidence="2" type="ORF">J437_LFUL016120</name>
</gene>
<name>A0A8K0P8C5_LADFU</name>
<evidence type="ECO:0000313" key="2">
    <source>
        <dbReference type="EMBL" id="KAG8235788.1"/>
    </source>
</evidence>
<feature type="domain" description="PiggyBac transposable element-derived protein" evidence="1">
    <location>
        <begin position="4"/>
        <end position="43"/>
    </location>
</feature>
<evidence type="ECO:0000259" key="1">
    <source>
        <dbReference type="Pfam" id="PF13843"/>
    </source>
</evidence>
<dbReference type="Proteomes" id="UP000792457">
    <property type="component" value="Unassembled WGS sequence"/>
</dbReference>